<reference evidence="2" key="1">
    <citation type="submission" date="2012-12" db="EMBL/GenBank/DDBJ databases">
        <title>Genome Sequence of Photobacterium leiognathi lrivu.4.1.</title>
        <authorList>
            <person name="Urbanczyk H."/>
            <person name="Ogura Y."/>
            <person name="Hayashi T."/>
            <person name="Dunlap P.V."/>
        </authorList>
    </citation>
    <scope>NUCLEOTIDE SEQUENCE [LARGE SCALE GENOMIC DNA]</scope>
    <source>
        <strain evidence="2">lrivu.4.1</strain>
    </source>
</reference>
<dbReference type="Gene3D" id="3.30.70.3580">
    <property type="entry name" value="Antirestriction protein"/>
    <property type="match status" value="1"/>
</dbReference>
<accession>A0A0U1P5R4</accession>
<organism evidence="1 2">
    <name type="scientific">Photobacterium leiognathi lrivu.4.1</name>
    <dbReference type="NCBI Taxonomy" id="1248232"/>
    <lineage>
        <taxon>Bacteria</taxon>
        <taxon>Pseudomonadati</taxon>
        <taxon>Pseudomonadota</taxon>
        <taxon>Gammaproteobacteria</taxon>
        <taxon>Vibrionales</taxon>
        <taxon>Vibrionaceae</taxon>
        <taxon>Photobacterium</taxon>
    </lineage>
</organism>
<name>A0A0U1P5R4_PHOLE</name>
<evidence type="ECO:0000313" key="2">
    <source>
        <dbReference type="Proteomes" id="UP000030675"/>
    </source>
</evidence>
<dbReference type="EMBL" id="DF196819">
    <property type="protein sequence ID" value="GAD29823.1"/>
    <property type="molecule type" value="Genomic_DNA"/>
</dbReference>
<dbReference type="Proteomes" id="UP000030675">
    <property type="component" value="Unassembled WGS sequence"/>
</dbReference>
<protein>
    <submittedName>
        <fullName evidence="1">Uncharacterized protein</fullName>
    </submittedName>
</protein>
<gene>
    <name evidence="1" type="ORF">PLEI_1476</name>
</gene>
<proteinExistence type="predicted"/>
<evidence type="ECO:0000313" key="1">
    <source>
        <dbReference type="EMBL" id="GAD29823.1"/>
    </source>
</evidence>
<dbReference type="RefSeq" id="WP_023932342.1">
    <property type="nucleotide sequence ID" value="NZ_DF196819.1"/>
</dbReference>
<dbReference type="InterPro" id="IPR042297">
    <property type="entry name" value="Antirestriction_sf"/>
</dbReference>
<dbReference type="AlphaFoldDB" id="A0A0U1P5R4"/>
<sequence>MIEKFIKEPTHQESMKNNDENAKTIGMAALIYENNLFMFLDKMDGYNGGSFLWTKIDSFYYLFSFDTEDSVKASANYLETELTLDIASIYANLTLCSRLAFHYFDKDNEVLAQYWSNAYHKLRDTVLDYLDENPECEQLRDVFKLID</sequence>
<dbReference type="HOGENOM" id="CLU_1766291_0_0_6"/>